<keyword evidence="2" id="KW-1185">Reference proteome</keyword>
<dbReference type="GO" id="GO:0003677">
    <property type="term" value="F:DNA binding"/>
    <property type="evidence" value="ECO:0007669"/>
    <property type="project" value="UniProtKB-KW"/>
</dbReference>
<organism evidence="1 2">
    <name type="scientific">Azospirillum rugosum</name>
    <dbReference type="NCBI Taxonomy" id="416170"/>
    <lineage>
        <taxon>Bacteria</taxon>
        <taxon>Pseudomonadati</taxon>
        <taxon>Pseudomonadota</taxon>
        <taxon>Alphaproteobacteria</taxon>
        <taxon>Rhodospirillales</taxon>
        <taxon>Azospirillaceae</taxon>
        <taxon>Azospirillum</taxon>
    </lineage>
</organism>
<dbReference type="EMBL" id="JAGINP010000002">
    <property type="protein sequence ID" value="MBP2291234.1"/>
    <property type="molecule type" value="Genomic_DNA"/>
</dbReference>
<keyword evidence="1" id="KW-0238">DNA-binding</keyword>
<name>A0ABS4SF84_9PROT</name>
<comment type="caution">
    <text evidence="1">The sequence shown here is derived from an EMBL/GenBank/DDBJ whole genome shotgun (WGS) entry which is preliminary data.</text>
</comment>
<gene>
    <name evidence="1" type="ORF">J2851_000976</name>
</gene>
<dbReference type="InterPro" id="IPR011006">
    <property type="entry name" value="CheY-like_superfamily"/>
</dbReference>
<evidence type="ECO:0000313" key="1">
    <source>
        <dbReference type="EMBL" id="MBP2291234.1"/>
    </source>
</evidence>
<protein>
    <submittedName>
        <fullName evidence="1">DNA-binding response OmpR family regulator</fullName>
    </submittedName>
</protein>
<reference evidence="1 2" key="1">
    <citation type="submission" date="2021-03" db="EMBL/GenBank/DDBJ databases">
        <title>Genomic Encyclopedia of Type Strains, Phase III (KMG-III): the genomes of soil and plant-associated and newly described type strains.</title>
        <authorList>
            <person name="Whitman W."/>
        </authorList>
    </citation>
    <scope>NUCLEOTIDE SEQUENCE [LARGE SCALE GENOMIC DNA]</scope>
    <source>
        <strain evidence="1 2">IMMIB AFH-6</strain>
    </source>
</reference>
<dbReference type="SUPFAM" id="SSF52172">
    <property type="entry name" value="CheY-like"/>
    <property type="match status" value="1"/>
</dbReference>
<accession>A0ABS4SF84</accession>
<proteinExistence type="predicted"/>
<sequence>MRILVVEDTGDLADAIIHRLRKLGYGVNWAPDATTSR</sequence>
<evidence type="ECO:0000313" key="2">
    <source>
        <dbReference type="Proteomes" id="UP000781958"/>
    </source>
</evidence>
<dbReference type="Proteomes" id="UP000781958">
    <property type="component" value="Unassembled WGS sequence"/>
</dbReference>